<name>A0A8T3C2X8_DENNO</name>
<proteinExistence type="predicted"/>
<gene>
    <name evidence="2" type="ORF">KFK09_004483</name>
</gene>
<feature type="domain" description="Reverse transcriptase Ty1/copia-type" evidence="1">
    <location>
        <begin position="3"/>
        <end position="181"/>
    </location>
</feature>
<protein>
    <recommendedName>
        <fullName evidence="1">Reverse transcriptase Ty1/copia-type domain-containing protein</fullName>
    </recommendedName>
</protein>
<evidence type="ECO:0000259" key="1">
    <source>
        <dbReference type="Pfam" id="PF07727"/>
    </source>
</evidence>
<dbReference type="InterPro" id="IPR013103">
    <property type="entry name" value="RVT_2"/>
</dbReference>
<dbReference type="AlphaFoldDB" id="A0A8T3C2X8"/>
<dbReference type="Proteomes" id="UP000829196">
    <property type="component" value="Unassembled WGS sequence"/>
</dbReference>
<dbReference type="OrthoDB" id="414945at2759"/>
<dbReference type="Pfam" id="PF07727">
    <property type="entry name" value="RVT_2"/>
    <property type="match status" value="1"/>
</dbReference>
<dbReference type="InterPro" id="IPR043502">
    <property type="entry name" value="DNA/RNA_pol_sf"/>
</dbReference>
<sequence>MPTIRVFILLALNQNWPIHQLDVANAFLHGDIHETVYMTQPKGFEDTLHPNHVCLLKKAIYGLKQAPRQWFHKFSSHLISHGFKQSQADYSLFTFTNSDIQIHLLIYVDDILLAGNHSETVSKLIQNLSHQFIMKYLGTVNHFLGIQIQNNSTSYFLSQSTYATSILSQARMSSCKPLSNPSFTKLPNIPFTDPILHNPLSYKQFTGSLQYLTITRPDIAYSVNVLCQHMHDSQPVHYHLLKRLLKYLQGTIHFDLPITKGPLKLTTLSDADWASDPTTRRSTLGYCSFLGSTLISWSVKKQHTVARSSTDAEYRAIAAATADILWLQKLLVDFQVNSVQSTKLYCDNMSAIAIEIDHHFVRDHIQSQHILLMPISTVDQIADIFTKSLFTKRFQLLRFKLTVQPEPSICREVSEQLSTTSHNLTANKPIA</sequence>
<dbReference type="EMBL" id="JAGYWB010000004">
    <property type="protein sequence ID" value="KAI0525093.1"/>
    <property type="molecule type" value="Genomic_DNA"/>
</dbReference>
<accession>A0A8T3C2X8</accession>
<dbReference type="SUPFAM" id="SSF56672">
    <property type="entry name" value="DNA/RNA polymerases"/>
    <property type="match status" value="1"/>
</dbReference>
<reference evidence="2" key="1">
    <citation type="journal article" date="2022" name="Front. Genet.">
        <title>Chromosome-Scale Assembly of the Dendrobium nobile Genome Provides Insights Into the Molecular Mechanism of the Biosynthesis of the Medicinal Active Ingredient of Dendrobium.</title>
        <authorList>
            <person name="Xu Q."/>
            <person name="Niu S.-C."/>
            <person name="Li K.-L."/>
            <person name="Zheng P.-J."/>
            <person name="Zhang X.-J."/>
            <person name="Jia Y."/>
            <person name="Liu Y."/>
            <person name="Niu Y.-X."/>
            <person name="Yu L.-H."/>
            <person name="Chen D.-F."/>
            <person name="Zhang G.-Q."/>
        </authorList>
    </citation>
    <scope>NUCLEOTIDE SEQUENCE</scope>
    <source>
        <tissue evidence="2">Leaf</tissue>
    </source>
</reference>
<comment type="caution">
    <text evidence="2">The sequence shown here is derived from an EMBL/GenBank/DDBJ whole genome shotgun (WGS) entry which is preliminary data.</text>
</comment>
<organism evidence="2 3">
    <name type="scientific">Dendrobium nobile</name>
    <name type="common">Orchid</name>
    <dbReference type="NCBI Taxonomy" id="94219"/>
    <lineage>
        <taxon>Eukaryota</taxon>
        <taxon>Viridiplantae</taxon>
        <taxon>Streptophyta</taxon>
        <taxon>Embryophyta</taxon>
        <taxon>Tracheophyta</taxon>
        <taxon>Spermatophyta</taxon>
        <taxon>Magnoliopsida</taxon>
        <taxon>Liliopsida</taxon>
        <taxon>Asparagales</taxon>
        <taxon>Orchidaceae</taxon>
        <taxon>Epidendroideae</taxon>
        <taxon>Malaxideae</taxon>
        <taxon>Dendrobiinae</taxon>
        <taxon>Dendrobium</taxon>
    </lineage>
</organism>
<dbReference type="CDD" id="cd09272">
    <property type="entry name" value="RNase_HI_RT_Ty1"/>
    <property type="match status" value="1"/>
</dbReference>
<evidence type="ECO:0000313" key="2">
    <source>
        <dbReference type="EMBL" id="KAI0525093.1"/>
    </source>
</evidence>
<evidence type="ECO:0000313" key="3">
    <source>
        <dbReference type="Proteomes" id="UP000829196"/>
    </source>
</evidence>
<dbReference type="PANTHER" id="PTHR11439">
    <property type="entry name" value="GAG-POL-RELATED RETROTRANSPOSON"/>
    <property type="match status" value="1"/>
</dbReference>
<keyword evidence="3" id="KW-1185">Reference proteome</keyword>
<dbReference type="PANTHER" id="PTHR11439:SF524">
    <property type="entry name" value="RNA-DIRECTED DNA POLYMERASE, PROTEIN KINASE RLK-PELLE-DLSV FAMILY"/>
    <property type="match status" value="1"/>
</dbReference>